<evidence type="ECO:0000313" key="4">
    <source>
        <dbReference type="Proteomes" id="UP000299102"/>
    </source>
</evidence>
<evidence type="ECO:0008006" key="5">
    <source>
        <dbReference type="Google" id="ProtNLM"/>
    </source>
</evidence>
<gene>
    <name evidence="3" type="ORF">EVAR_35490_1</name>
</gene>
<dbReference type="EMBL" id="BGZK01000743">
    <property type="protein sequence ID" value="GBP58712.1"/>
    <property type="molecule type" value="Genomic_DNA"/>
</dbReference>
<evidence type="ECO:0000313" key="3">
    <source>
        <dbReference type="EMBL" id="GBP58712.1"/>
    </source>
</evidence>
<evidence type="ECO:0000256" key="1">
    <source>
        <dbReference type="SAM" id="MobiDB-lite"/>
    </source>
</evidence>
<accession>A0A4C1X754</accession>
<dbReference type="AlphaFoldDB" id="A0A4C1X754"/>
<sequence>MHLICICIASRLLAQGFHTLVVVQVRDGGLLLPHARLSSGTRPRRLRWQWSAFDPLFDILRSPVADPHAGARGHCAGAGGGGAPAVGARRGGGGTACWTRSRPPVVGRWWTPTDQGGTHR</sequence>
<reference evidence="3 4" key="1">
    <citation type="journal article" date="2019" name="Commun. Biol.">
        <title>The bagworm genome reveals a unique fibroin gene that provides high tensile strength.</title>
        <authorList>
            <person name="Kono N."/>
            <person name="Nakamura H."/>
            <person name="Ohtoshi R."/>
            <person name="Tomita M."/>
            <person name="Numata K."/>
            <person name="Arakawa K."/>
        </authorList>
    </citation>
    <scope>NUCLEOTIDE SEQUENCE [LARGE SCALE GENOMIC DNA]</scope>
</reference>
<feature type="compositionally biased region" description="Gly residues" evidence="1">
    <location>
        <begin position="76"/>
        <end position="95"/>
    </location>
</feature>
<organism evidence="3 4">
    <name type="scientific">Eumeta variegata</name>
    <name type="common">Bagworm moth</name>
    <name type="synonym">Eumeta japonica</name>
    <dbReference type="NCBI Taxonomy" id="151549"/>
    <lineage>
        <taxon>Eukaryota</taxon>
        <taxon>Metazoa</taxon>
        <taxon>Ecdysozoa</taxon>
        <taxon>Arthropoda</taxon>
        <taxon>Hexapoda</taxon>
        <taxon>Insecta</taxon>
        <taxon>Pterygota</taxon>
        <taxon>Neoptera</taxon>
        <taxon>Endopterygota</taxon>
        <taxon>Lepidoptera</taxon>
        <taxon>Glossata</taxon>
        <taxon>Ditrysia</taxon>
        <taxon>Tineoidea</taxon>
        <taxon>Psychidae</taxon>
        <taxon>Oiketicinae</taxon>
        <taxon>Eumeta</taxon>
    </lineage>
</organism>
<evidence type="ECO:0000256" key="2">
    <source>
        <dbReference type="SAM" id="SignalP"/>
    </source>
</evidence>
<proteinExistence type="predicted"/>
<keyword evidence="4" id="KW-1185">Reference proteome</keyword>
<dbReference type="Proteomes" id="UP000299102">
    <property type="component" value="Unassembled WGS sequence"/>
</dbReference>
<feature type="signal peptide" evidence="2">
    <location>
        <begin position="1"/>
        <end position="16"/>
    </location>
</feature>
<keyword evidence="2" id="KW-0732">Signal</keyword>
<feature type="chain" id="PRO_5020023352" description="Secreted protein" evidence="2">
    <location>
        <begin position="17"/>
        <end position="120"/>
    </location>
</feature>
<name>A0A4C1X754_EUMVA</name>
<protein>
    <recommendedName>
        <fullName evidence="5">Secreted protein</fullName>
    </recommendedName>
</protein>
<feature type="region of interest" description="Disordered" evidence="1">
    <location>
        <begin position="70"/>
        <end position="99"/>
    </location>
</feature>
<comment type="caution">
    <text evidence="3">The sequence shown here is derived from an EMBL/GenBank/DDBJ whole genome shotgun (WGS) entry which is preliminary data.</text>
</comment>